<evidence type="ECO:0000313" key="3">
    <source>
        <dbReference type="Proteomes" id="UP000254343"/>
    </source>
</evidence>
<reference evidence="1 3" key="1">
    <citation type="submission" date="2018-06" db="EMBL/GenBank/DDBJ databases">
        <authorList>
            <consortium name="Pathogen Informatics"/>
            <person name="Doyle S."/>
        </authorList>
    </citation>
    <scope>NUCLEOTIDE SEQUENCE [LARGE SCALE GENOMIC DNA]</scope>
    <source>
        <strain evidence="1 3">NCTC12722</strain>
    </source>
</reference>
<protein>
    <submittedName>
        <fullName evidence="1">Uncharacterized protein</fullName>
    </submittedName>
</protein>
<dbReference type="EMBL" id="UIGB01000001">
    <property type="protein sequence ID" value="SUU84249.1"/>
    <property type="molecule type" value="Genomic_DNA"/>
</dbReference>
<dbReference type="AlphaFoldDB" id="A0A380W6M6"/>
<name>A0A380W6M6_AFIFE</name>
<evidence type="ECO:0000313" key="2">
    <source>
        <dbReference type="EMBL" id="SUW28253.1"/>
    </source>
</evidence>
<dbReference type="EMBL" id="UIGB01000003">
    <property type="protein sequence ID" value="SUW28253.1"/>
    <property type="molecule type" value="Genomic_DNA"/>
</dbReference>
<accession>A0A380W6M6</accession>
<evidence type="ECO:0000313" key="1">
    <source>
        <dbReference type="EMBL" id="SUU84249.1"/>
    </source>
</evidence>
<dbReference type="RefSeq" id="WP_002719059.1">
    <property type="nucleotide sequence ID" value="NZ_UFSI01000001.1"/>
</dbReference>
<dbReference type="Proteomes" id="UP000254343">
    <property type="component" value="Unassembled WGS sequence"/>
</dbReference>
<proteinExistence type="predicted"/>
<gene>
    <name evidence="1" type="ORF">NCTC12722_01436</name>
    <name evidence="2" type="ORF">NCTC12722_04134</name>
</gene>
<sequence length="130" mass="14580">MENASTILAGLALLVTVGHLIFGGGRGLSAQFSELDKSLTQDIAELRKEVGEKQNAAEAVTHDAIMGIRQQMHDMRAEGLEYRIKAAETYMTWDAYREISRDVKEDMKEAFDRVERRLERIEKGLVPGQG</sequence>
<organism evidence="1 3">
    <name type="scientific">Afipia felis</name>
    <name type="common">Cat scratch disease bacillus</name>
    <dbReference type="NCBI Taxonomy" id="1035"/>
    <lineage>
        <taxon>Bacteria</taxon>
        <taxon>Pseudomonadati</taxon>
        <taxon>Pseudomonadota</taxon>
        <taxon>Alphaproteobacteria</taxon>
        <taxon>Hyphomicrobiales</taxon>
        <taxon>Nitrobacteraceae</taxon>
        <taxon>Afipia</taxon>
    </lineage>
</organism>